<reference evidence="5" key="1">
    <citation type="submission" date="2017-09" db="EMBL/GenBank/DDBJ databases">
        <title>The Reconstruction of 2,631 Draft Metagenome-Assembled Genomes from the Global Oceans.</title>
        <authorList>
            <person name="Tully B.J."/>
            <person name="Graham E.D."/>
            <person name="Heidelberg J.F."/>
        </authorList>
    </citation>
    <scope>NUCLEOTIDE SEQUENCE [LARGE SCALE GENOMIC DNA]</scope>
</reference>
<evidence type="ECO:0000259" key="3">
    <source>
        <dbReference type="Pfam" id="PF13458"/>
    </source>
</evidence>
<dbReference type="Gene3D" id="3.40.50.2300">
    <property type="match status" value="2"/>
</dbReference>
<keyword evidence="2" id="KW-0732">Signal</keyword>
<dbReference type="InterPro" id="IPR051010">
    <property type="entry name" value="BCAA_transport"/>
</dbReference>
<dbReference type="PANTHER" id="PTHR30483">
    <property type="entry name" value="LEUCINE-SPECIFIC-BINDING PROTEIN"/>
    <property type="match status" value="1"/>
</dbReference>
<evidence type="ECO:0000313" key="5">
    <source>
        <dbReference type="Proteomes" id="UP000226525"/>
    </source>
</evidence>
<feature type="domain" description="Leucine-binding protein" evidence="3">
    <location>
        <begin position="444"/>
        <end position="765"/>
    </location>
</feature>
<dbReference type="Pfam" id="PF13458">
    <property type="entry name" value="Peripla_BP_6"/>
    <property type="match status" value="1"/>
</dbReference>
<dbReference type="AlphaFoldDB" id="A0A2D6YH77"/>
<protein>
    <recommendedName>
        <fullName evidence="3">Leucine-binding protein domain-containing protein</fullName>
    </recommendedName>
</protein>
<evidence type="ECO:0000256" key="2">
    <source>
        <dbReference type="ARBA" id="ARBA00022729"/>
    </source>
</evidence>
<comment type="similarity">
    <text evidence="1">Belongs to the leucine-binding protein family.</text>
</comment>
<sequence length="782" mass="89703">MIICDPAHRRQSTGPFWAWMSRPSGCSCQYYKPLLLFLLWFIGAGSLAAQSLLSQPQELEQGLQQLFPSLSVPAASASTVQREQPSSGVVFPYLYRGNIPELDALLPVDPELAEKELIRQQALLPEEEKEYYRLRIGAAQTDRSNIDGFARAFLSHYPRSRYRDQVFLLWLEQSLVWTPTLEAAASIFVQNADSRQLRYYWSLRGRIAKNQGNLADALRYHLEEARLLDNEQQKEFSETLENLFEQIPNSSVLEQFSNEFADVTFIQQVLPQLRLERIVKEKNYTKGLLLCEQLLQKANLKGDRTEILRLENLEEFLRRRSQLKPYRVGVMLPLTTTIPTAARLTQQTIEGLRLALQEAPLLPKNNRTVESDNLTRVTSNDNASVTTEAEMVVATSTDNITPVSGFADPVTFSQIDNQTAPQLDNQTEVTKADPLQLPLPPRWEFVFRDTKLDPETTRQGFRELVEDEHVMAIIGPLARRTSEAAAVEAEELKVPMISLSVTTSIADLGDYVFRNNISWEQEVEALLDYATEYLQARRFVVLYPDSREGREKLQAFWKQAKAIGAQIQNIQRYENSQKSFVDEFESFTGIRRYRTDEEDALIEKQEDRGMPEQNFDAIFLIAGDQTQDLEIIFPYLEVYGLEDALILGDSGWNNPLLLFAPKRETIRHAVFTDSFFPRSEAQEVQHFVAEHERFFYRYQGYVGPTAYTAYAYDTAKLLLQLLTRPGNQDPDTLREALLNQPPTQGVTGRFEFQPNGEVWHQMNFWTMGRDRFVPISLPTSED</sequence>
<dbReference type="EMBL" id="NZEX01000035">
    <property type="protein sequence ID" value="MAH62514.1"/>
    <property type="molecule type" value="Genomic_DNA"/>
</dbReference>
<dbReference type="CDD" id="cd06339">
    <property type="entry name" value="PBP1_YraM_LppC_lipoprotein-like"/>
    <property type="match status" value="1"/>
</dbReference>
<dbReference type="PANTHER" id="PTHR30483:SF6">
    <property type="entry name" value="PERIPLASMIC BINDING PROTEIN OF ABC TRANSPORTER FOR NATURAL AMINO ACIDS"/>
    <property type="match status" value="1"/>
</dbReference>
<name>A0A2D6YH77_9DELT</name>
<organism evidence="4 5">
    <name type="scientific">SAR324 cluster bacterium</name>
    <dbReference type="NCBI Taxonomy" id="2024889"/>
    <lineage>
        <taxon>Bacteria</taxon>
        <taxon>Deltaproteobacteria</taxon>
        <taxon>SAR324 cluster</taxon>
    </lineage>
</organism>
<dbReference type="SUPFAM" id="SSF53822">
    <property type="entry name" value="Periplasmic binding protein-like I"/>
    <property type="match status" value="1"/>
</dbReference>
<evidence type="ECO:0000313" key="4">
    <source>
        <dbReference type="EMBL" id="MAH62514.1"/>
    </source>
</evidence>
<dbReference type="InterPro" id="IPR028081">
    <property type="entry name" value="Leu-bd"/>
</dbReference>
<evidence type="ECO:0000256" key="1">
    <source>
        <dbReference type="ARBA" id="ARBA00010062"/>
    </source>
</evidence>
<comment type="caution">
    <text evidence="4">The sequence shown here is derived from an EMBL/GenBank/DDBJ whole genome shotgun (WGS) entry which is preliminary data.</text>
</comment>
<proteinExistence type="inferred from homology"/>
<dbReference type="Proteomes" id="UP000226525">
    <property type="component" value="Unassembled WGS sequence"/>
</dbReference>
<dbReference type="InterPro" id="IPR028082">
    <property type="entry name" value="Peripla_BP_I"/>
</dbReference>
<gene>
    <name evidence="4" type="ORF">CMN54_03520</name>
</gene>
<accession>A0A2D6YH77</accession>